<proteinExistence type="predicted"/>
<dbReference type="InterPro" id="IPR036388">
    <property type="entry name" value="WH-like_DNA-bd_sf"/>
</dbReference>
<geneLocation type="plasmid" evidence="1">
    <name>pDson02</name>
</geneLocation>
<organism evidence="1">
    <name type="scientific">Deinococcus sonorensis KR-87</name>
    <dbReference type="NCBI Taxonomy" id="694439"/>
    <lineage>
        <taxon>Bacteria</taxon>
        <taxon>Thermotogati</taxon>
        <taxon>Deinococcota</taxon>
        <taxon>Deinococci</taxon>
        <taxon>Deinococcales</taxon>
        <taxon>Deinococcaceae</taxon>
        <taxon>Deinococcus</taxon>
    </lineage>
</organism>
<sequence>MSSPEPETVHITAPGAAAFLVDPDARRFLEPFLGRDCTVARAARELGEDRHRMLYRVRQMTRLGLLSIVREEPRRGPAIKVYRSVAPRLFVPYTGAPAAELLEVLLRERAASEREVQAAMLRVMRAAHDDARWGLLLYRLGSGVFAYDAVNGQPWDTYGDEEPAVLDTTVTTPPLSRERAKALQRDLNRVLAAYTATDGPGSTRYLVRVAMVPDPDA</sequence>
<reference evidence="1" key="1">
    <citation type="submission" date="2024-06" db="EMBL/GenBank/DDBJ databases">
        <title>Draft Genome Sequence of Deinococcus sonorensis Type Strain KR-87, a Biofilm Producing Representative of the Genus Deinococcus.</title>
        <authorList>
            <person name="Boren L.S."/>
            <person name="Grosso R.A."/>
            <person name="Hugenberg-Cox A.N."/>
            <person name="Hill J.T.E."/>
            <person name="Albert C.M."/>
            <person name="Tuohy J.M."/>
        </authorList>
    </citation>
    <scope>NUCLEOTIDE SEQUENCE</scope>
    <source>
        <strain evidence="1">KR-87</strain>
        <plasmid evidence="1">pDson02</plasmid>
    </source>
</reference>
<evidence type="ECO:0000313" key="1">
    <source>
        <dbReference type="EMBL" id="XBV87273.1"/>
    </source>
</evidence>
<dbReference type="RefSeq" id="WP_350245423.1">
    <property type="nucleotide sequence ID" value="NZ_CP158300.1"/>
</dbReference>
<name>A0AAU7UGJ3_9DEIO</name>
<dbReference type="KEGG" id="dsc:ABOD76_21495"/>
<dbReference type="Gene3D" id="1.10.10.10">
    <property type="entry name" value="Winged helix-like DNA-binding domain superfamily/Winged helix DNA-binding domain"/>
    <property type="match status" value="1"/>
</dbReference>
<dbReference type="EMBL" id="CP158300">
    <property type="protein sequence ID" value="XBV87273.1"/>
    <property type="molecule type" value="Genomic_DNA"/>
</dbReference>
<gene>
    <name evidence="1" type="ORF">ABOD76_21495</name>
</gene>
<accession>A0AAU7UGJ3</accession>
<evidence type="ECO:0008006" key="2">
    <source>
        <dbReference type="Google" id="ProtNLM"/>
    </source>
</evidence>
<protein>
    <recommendedName>
        <fullName evidence="2">ArsR family transcriptional regulator</fullName>
    </recommendedName>
</protein>
<dbReference type="AlphaFoldDB" id="A0AAU7UGJ3"/>
<keyword evidence="1" id="KW-0614">Plasmid</keyword>